<dbReference type="AlphaFoldDB" id="A0A0H2RQX4"/>
<dbReference type="Proteomes" id="UP000053477">
    <property type="component" value="Unassembled WGS sequence"/>
</dbReference>
<feature type="region of interest" description="Disordered" evidence="1">
    <location>
        <begin position="1"/>
        <end position="70"/>
    </location>
</feature>
<proteinExistence type="predicted"/>
<dbReference type="EMBL" id="KQ085946">
    <property type="protein sequence ID" value="KLO14279.1"/>
    <property type="molecule type" value="Genomic_DNA"/>
</dbReference>
<reference evidence="2 3" key="1">
    <citation type="submission" date="2015-04" db="EMBL/GenBank/DDBJ databases">
        <title>Complete genome sequence of Schizopora paradoxa KUC8140, a cosmopolitan wood degrader in East Asia.</title>
        <authorList>
            <consortium name="DOE Joint Genome Institute"/>
            <person name="Min B."/>
            <person name="Park H."/>
            <person name="Jang Y."/>
            <person name="Kim J.-J."/>
            <person name="Kim K.H."/>
            <person name="Pangilinan J."/>
            <person name="Lipzen A."/>
            <person name="Riley R."/>
            <person name="Grigoriev I.V."/>
            <person name="Spatafora J.W."/>
            <person name="Choi I.-G."/>
        </authorList>
    </citation>
    <scope>NUCLEOTIDE SEQUENCE [LARGE SCALE GENOMIC DNA]</scope>
    <source>
        <strain evidence="2 3">KUC8140</strain>
    </source>
</reference>
<organism evidence="2 3">
    <name type="scientific">Schizopora paradoxa</name>
    <dbReference type="NCBI Taxonomy" id="27342"/>
    <lineage>
        <taxon>Eukaryota</taxon>
        <taxon>Fungi</taxon>
        <taxon>Dikarya</taxon>
        <taxon>Basidiomycota</taxon>
        <taxon>Agaricomycotina</taxon>
        <taxon>Agaricomycetes</taxon>
        <taxon>Hymenochaetales</taxon>
        <taxon>Schizoporaceae</taxon>
        <taxon>Schizopora</taxon>
    </lineage>
</organism>
<evidence type="ECO:0000256" key="1">
    <source>
        <dbReference type="SAM" id="MobiDB-lite"/>
    </source>
</evidence>
<evidence type="ECO:0000313" key="3">
    <source>
        <dbReference type="Proteomes" id="UP000053477"/>
    </source>
</evidence>
<protein>
    <submittedName>
        <fullName evidence="2">Uncharacterized protein</fullName>
    </submittedName>
</protein>
<sequence length="93" mass="9626">MGSSKQYVPPPSAGRTHHTKPKPPSQTSAPAQYANALAPYSPPNSAPPSPTSPGSHTANKDPMALQTRTDVVRALPTWMGPVGGNAGWFGHNG</sequence>
<name>A0A0H2RQX4_9AGAM</name>
<dbReference type="InParanoid" id="A0A0H2RQX4"/>
<accession>A0A0H2RQX4</accession>
<evidence type="ECO:0000313" key="2">
    <source>
        <dbReference type="EMBL" id="KLO14279.1"/>
    </source>
</evidence>
<gene>
    <name evidence="2" type="ORF">SCHPADRAFT_903449</name>
</gene>
<feature type="compositionally biased region" description="Pro residues" evidence="1">
    <location>
        <begin position="40"/>
        <end position="51"/>
    </location>
</feature>
<keyword evidence="3" id="KW-1185">Reference proteome</keyword>